<dbReference type="Pfam" id="PF04450">
    <property type="entry name" value="BSP"/>
    <property type="match status" value="1"/>
</dbReference>
<dbReference type="OrthoDB" id="891726at2759"/>
<dbReference type="PANTHER" id="PTHR33321:SF12">
    <property type="entry name" value="PLANT BASIC SECRETORY PROTEIN (BSP) FAMILY PROTEIN"/>
    <property type="match status" value="1"/>
</dbReference>
<dbReference type="InParanoid" id="D8RS64"/>
<dbReference type="FunCoup" id="D8RS64">
    <property type="interactions" value="49"/>
</dbReference>
<keyword evidence="3" id="KW-1185">Reference proteome</keyword>
<gene>
    <name evidence="2" type="ORF">SELMODRAFT_100588</name>
</gene>
<dbReference type="HOGENOM" id="CLU_062644_2_1_1"/>
<evidence type="ECO:0000256" key="1">
    <source>
        <dbReference type="SAM" id="SignalP"/>
    </source>
</evidence>
<dbReference type="AlphaFoldDB" id="D8RS64"/>
<feature type="signal peptide" evidence="1">
    <location>
        <begin position="1"/>
        <end position="19"/>
    </location>
</feature>
<proteinExistence type="predicted"/>
<dbReference type="Proteomes" id="UP000001514">
    <property type="component" value="Unassembled WGS sequence"/>
</dbReference>
<dbReference type="EMBL" id="GL377588">
    <property type="protein sequence ID" value="EFJ25010.1"/>
    <property type="molecule type" value="Genomic_DNA"/>
</dbReference>
<evidence type="ECO:0000313" key="2">
    <source>
        <dbReference type="EMBL" id="EFJ25010.1"/>
    </source>
</evidence>
<name>D8RS64_SELML</name>
<dbReference type="InterPro" id="IPR007541">
    <property type="entry name" value="Uncharacterised_BSP"/>
</dbReference>
<reference evidence="2 3" key="1">
    <citation type="journal article" date="2011" name="Science">
        <title>The Selaginella genome identifies genetic changes associated with the evolution of vascular plants.</title>
        <authorList>
            <person name="Banks J.A."/>
            <person name="Nishiyama T."/>
            <person name="Hasebe M."/>
            <person name="Bowman J.L."/>
            <person name="Gribskov M."/>
            <person name="dePamphilis C."/>
            <person name="Albert V.A."/>
            <person name="Aono N."/>
            <person name="Aoyama T."/>
            <person name="Ambrose B.A."/>
            <person name="Ashton N.W."/>
            <person name="Axtell M.J."/>
            <person name="Barker E."/>
            <person name="Barker M.S."/>
            <person name="Bennetzen J.L."/>
            <person name="Bonawitz N.D."/>
            <person name="Chapple C."/>
            <person name="Cheng C."/>
            <person name="Correa L.G."/>
            <person name="Dacre M."/>
            <person name="DeBarry J."/>
            <person name="Dreyer I."/>
            <person name="Elias M."/>
            <person name="Engstrom E.M."/>
            <person name="Estelle M."/>
            <person name="Feng L."/>
            <person name="Finet C."/>
            <person name="Floyd S.K."/>
            <person name="Frommer W.B."/>
            <person name="Fujita T."/>
            <person name="Gramzow L."/>
            <person name="Gutensohn M."/>
            <person name="Harholt J."/>
            <person name="Hattori M."/>
            <person name="Heyl A."/>
            <person name="Hirai T."/>
            <person name="Hiwatashi Y."/>
            <person name="Ishikawa M."/>
            <person name="Iwata M."/>
            <person name="Karol K.G."/>
            <person name="Koehler B."/>
            <person name="Kolukisaoglu U."/>
            <person name="Kubo M."/>
            <person name="Kurata T."/>
            <person name="Lalonde S."/>
            <person name="Li K."/>
            <person name="Li Y."/>
            <person name="Litt A."/>
            <person name="Lyons E."/>
            <person name="Manning G."/>
            <person name="Maruyama T."/>
            <person name="Michael T.P."/>
            <person name="Mikami K."/>
            <person name="Miyazaki S."/>
            <person name="Morinaga S."/>
            <person name="Murata T."/>
            <person name="Mueller-Roeber B."/>
            <person name="Nelson D.R."/>
            <person name="Obara M."/>
            <person name="Oguri Y."/>
            <person name="Olmstead R.G."/>
            <person name="Onodera N."/>
            <person name="Petersen B.L."/>
            <person name="Pils B."/>
            <person name="Prigge M."/>
            <person name="Rensing S.A."/>
            <person name="Riano-Pachon D.M."/>
            <person name="Roberts A.W."/>
            <person name="Sato Y."/>
            <person name="Scheller H.V."/>
            <person name="Schulz B."/>
            <person name="Schulz C."/>
            <person name="Shakirov E.V."/>
            <person name="Shibagaki N."/>
            <person name="Shinohara N."/>
            <person name="Shippen D.E."/>
            <person name="Soerensen I."/>
            <person name="Sotooka R."/>
            <person name="Sugimoto N."/>
            <person name="Sugita M."/>
            <person name="Sumikawa N."/>
            <person name="Tanurdzic M."/>
            <person name="Theissen G."/>
            <person name="Ulvskov P."/>
            <person name="Wakazuki S."/>
            <person name="Weng J.K."/>
            <person name="Willats W.W."/>
            <person name="Wipf D."/>
            <person name="Wolf P.G."/>
            <person name="Yang L."/>
            <person name="Zimmer A.D."/>
            <person name="Zhu Q."/>
            <person name="Mitros T."/>
            <person name="Hellsten U."/>
            <person name="Loque D."/>
            <person name="Otillar R."/>
            <person name="Salamov A."/>
            <person name="Schmutz J."/>
            <person name="Shapiro H."/>
            <person name="Lindquist E."/>
            <person name="Lucas S."/>
            <person name="Rokhsar D."/>
            <person name="Grigoriev I.V."/>
        </authorList>
    </citation>
    <scope>NUCLEOTIDE SEQUENCE [LARGE SCALE GENOMIC DNA]</scope>
</reference>
<dbReference type="Gramene" id="EFJ25010">
    <property type="protein sequence ID" value="EFJ25010"/>
    <property type="gene ID" value="SELMODRAFT_100588"/>
</dbReference>
<dbReference type="PANTHER" id="PTHR33321">
    <property type="match status" value="1"/>
</dbReference>
<dbReference type="KEGG" id="smo:SELMODRAFT_100588"/>
<evidence type="ECO:0000313" key="3">
    <source>
        <dbReference type="Proteomes" id="UP000001514"/>
    </source>
</evidence>
<organism evidence="3">
    <name type="scientific">Selaginella moellendorffii</name>
    <name type="common">Spikemoss</name>
    <dbReference type="NCBI Taxonomy" id="88036"/>
    <lineage>
        <taxon>Eukaryota</taxon>
        <taxon>Viridiplantae</taxon>
        <taxon>Streptophyta</taxon>
        <taxon>Embryophyta</taxon>
        <taxon>Tracheophyta</taxon>
        <taxon>Lycopodiopsida</taxon>
        <taxon>Selaginellales</taxon>
        <taxon>Selaginellaceae</taxon>
        <taxon>Selaginella</taxon>
    </lineage>
</organism>
<dbReference type="eggNOG" id="ENOG502QURC">
    <property type="taxonomic scope" value="Eukaryota"/>
</dbReference>
<protein>
    <submittedName>
        <fullName evidence="2">Uncharacterized protein</fullName>
    </submittedName>
</protein>
<dbReference type="OMA" id="FIWGIFQ"/>
<dbReference type="STRING" id="88036.D8RS64"/>
<sequence>MELAGFLLILSLCATSTHAQITLVFANNAQGTAGGRRFDSVVGAQGAFTILSDAITFVQSTFDYSNPSTPKKSVSRITFTVDDIGGVAYTSNDQIHLSASYVGNYSGDVAREIRGVMFHEMTHVWQWNGRGSAPGGLIEGIADFVRLKANLAPSHWVKPGAGNRWDQGYDVTARFLDYVNSLSAGFVAKLNAKLATGWSESYFQDLTGKSVGTLWSDYKKKYSYSLDSGSTQNIQK</sequence>
<feature type="chain" id="PRO_5003122076" evidence="1">
    <location>
        <begin position="20"/>
        <end position="236"/>
    </location>
</feature>
<accession>D8RS64</accession>
<keyword evidence="1" id="KW-0732">Signal</keyword>